<evidence type="ECO:0000313" key="2">
    <source>
        <dbReference type="Proteomes" id="UP000230423"/>
    </source>
</evidence>
<organism evidence="1 2">
    <name type="scientific">Teladorsagia circumcincta</name>
    <name type="common">Brown stomach worm</name>
    <name type="synonym">Ostertagia circumcincta</name>
    <dbReference type="NCBI Taxonomy" id="45464"/>
    <lineage>
        <taxon>Eukaryota</taxon>
        <taxon>Metazoa</taxon>
        <taxon>Ecdysozoa</taxon>
        <taxon>Nematoda</taxon>
        <taxon>Chromadorea</taxon>
        <taxon>Rhabditida</taxon>
        <taxon>Rhabditina</taxon>
        <taxon>Rhabditomorpha</taxon>
        <taxon>Strongyloidea</taxon>
        <taxon>Trichostrongylidae</taxon>
        <taxon>Teladorsagia</taxon>
    </lineage>
</organism>
<dbReference type="Gene3D" id="3.30.420.10">
    <property type="entry name" value="Ribonuclease H-like superfamily/Ribonuclease H"/>
    <property type="match status" value="1"/>
</dbReference>
<keyword evidence="2" id="KW-1185">Reference proteome</keyword>
<protein>
    <submittedName>
        <fullName evidence="1">Uncharacterized protein</fullName>
    </submittedName>
</protein>
<evidence type="ECO:0000313" key="1">
    <source>
        <dbReference type="EMBL" id="PIO63266.1"/>
    </source>
</evidence>
<dbReference type="Proteomes" id="UP000230423">
    <property type="component" value="Unassembled WGS sequence"/>
</dbReference>
<reference evidence="1 2" key="1">
    <citation type="submission" date="2015-09" db="EMBL/GenBank/DDBJ databases">
        <title>Draft genome of the parasitic nematode Teladorsagia circumcincta isolate WARC Sus (inbred).</title>
        <authorList>
            <person name="Mitreva M."/>
        </authorList>
    </citation>
    <scope>NUCLEOTIDE SEQUENCE [LARGE SCALE GENOMIC DNA]</scope>
    <source>
        <strain evidence="1 2">S</strain>
    </source>
</reference>
<dbReference type="GO" id="GO:0003676">
    <property type="term" value="F:nucleic acid binding"/>
    <property type="evidence" value="ECO:0007669"/>
    <property type="project" value="InterPro"/>
</dbReference>
<dbReference type="InterPro" id="IPR036397">
    <property type="entry name" value="RNaseH_sf"/>
</dbReference>
<dbReference type="EMBL" id="KZ351098">
    <property type="protein sequence ID" value="PIO63266.1"/>
    <property type="molecule type" value="Genomic_DNA"/>
</dbReference>
<dbReference type="AlphaFoldDB" id="A0A2G9TZ12"/>
<name>A0A2G9TZ12_TELCI</name>
<sequence length="82" mass="9059">MRIPIGLMLTRTAVTKGRLKEESKLSLFGTDGIKFVPRPYGTTYRPRHPLPTVKSGSGAVMVRSKGVGPSHLIEGKMNFKIY</sequence>
<dbReference type="OrthoDB" id="8627217at2759"/>
<accession>A0A2G9TZ12</accession>
<gene>
    <name evidence="1" type="ORF">TELCIR_15142</name>
</gene>
<proteinExistence type="predicted"/>